<reference evidence="2" key="1">
    <citation type="journal article" date="2017" name="Nat. Ecol. Evol.">
        <title>Genome expansion and lineage-specific genetic innovations in the forest pathogenic fungi Armillaria.</title>
        <authorList>
            <person name="Sipos G."/>
            <person name="Prasanna A.N."/>
            <person name="Walter M.C."/>
            <person name="O'Connor E."/>
            <person name="Balint B."/>
            <person name="Krizsan K."/>
            <person name="Kiss B."/>
            <person name="Hess J."/>
            <person name="Varga T."/>
            <person name="Slot J."/>
            <person name="Riley R."/>
            <person name="Boka B."/>
            <person name="Rigling D."/>
            <person name="Barry K."/>
            <person name="Lee J."/>
            <person name="Mihaltcheva S."/>
            <person name="LaButti K."/>
            <person name="Lipzen A."/>
            <person name="Waldron R."/>
            <person name="Moloney N.M."/>
            <person name="Sperisen C."/>
            <person name="Kredics L."/>
            <person name="Vagvoelgyi C."/>
            <person name="Patrignani A."/>
            <person name="Fitzpatrick D."/>
            <person name="Nagy I."/>
            <person name="Doyle S."/>
            <person name="Anderson J.B."/>
            <person name="Grigoriev I.V."/>
            <person name="Gueldener U."/>
            <person name="Muensterkoetter M."/>
            <person name="Nagy L.G."/>
        </authorList>
    </citation>
    <scope>NUCLEOTIDE SEQUENCE [LARGE SCALE GENOMIC DNA]</scope>
    <source>
        <strain evidence="2">Ar21-2</strain>
    </source>
</reference>
<keyword evidence="2" id="KW-1185">Reference proteome</keyword>
<organism evidence="1 2">
    <name type="scientific">Armillaria gallica</name>
    <name type="common">Bulbous honey fungus</name>
    <name type="synonym">Armillaria bulbosa</name>
    <dbReference type="NCBI Taxonomy" id="47427"/>
    <lineage>
        <taxon>Eukaryota</taxon>
        <taxon>Fungi</taxon>
        <taxon>Dikarya</taxon>
        <taxon>Basidiomycota</taxon>
        <taxon>Agaricomycotina</taxon>
        <taxon>Agaricomycetes</taxon>
        <taxon>Agaricomycetidae</taxon>
        <taxon>Agaricales</taxon>
        <taxon>Marasmiineae</taxon>
        <taxon>Physalacriaceae</taxon>
        <taxon>Armillaria</taxon>
    </lineage>
</organism>
<protein>
    <recommendedName>
        <fullName evidence="3">Arabinosidase</fullName>
    </recommendedName>
</protein>
<accession>A0A2H3CCB3</accession>
<evidence type="ECO:0000313" key="2">
    <source>
        <dbReference type="Proteomes" id="UP000217790"/>
    </source>
</evidence>
<dbReference type="SUPFAM" id="SSF75005">
    <property type="entry name" value="Arabinanase/levansucrase/invertase"/>
    <property type="match status" value="1"/>
</dbReference>
<dbReference type="InterPro" id="IPR050727">
    <property type="entry name" value="GH43_arabinanases"/>
</dbReference>
<dbReference type="OrthoDB" id="19657at2759"/>
<dbReference type="Gene3D" id="2.115.10.20">
    <property type="entry name" value="Glycosyl hydrolase domain, family 43"/>
    <property type="match status" value="1"/>
</dbReference>
<dbReference type="InParanoid" id="A0A2H3CCB3"/>
<dbReference type="PANTHER" id="PTHR43301:SF8">
    <property type="entry name" value="ARABINOSIDASE-RELATED"/>
    <property type="match status" value="1"/>
</dbReference>
<dbReference type="EMBL" id="KZ293741">
    <property type="protein sequence ID" value="PBK80711.1"/>
    <property type="molecule type" value="Genomic_DNA"/>
</dbReference>
<dbReference type="Proteomes" id="UP000217790">
    <property type="component" value="Unassembled WGS sequence"/>
</dbReference>
<dbReference type="AlphaFoldDB" id="A0A2H3CCB3"/>
<dbReference type="CDD" id="cd08983">
    <property type="entry name" value="GH43_Bt3655-like"/>
    <property type="match status" value="1"/>
</dbReference>
<dbReference type="STRING" id="47427.A0A2H3CCB3"/>
<sequence length="381" mass="42818">MDITRGVGGQKGHRWFGPRDRMATVVERPMTPLLPVTRPGLSAADIKRRDMATERNCTRPRHMYKSTPLAALLVYSLLVLLVRASPYPRQSDDLVGYFFVHFYDREASIFAHLSNGNNPLSYQTLNSDNAILVPTSGTGGVRDPFLVSSPDKSKFWIIGMDLLIDDTNWDAATRTGSRNLYVWESNDLVNWSSDWLVEVVGETAGMAWAPEAIWDADAGQYLVYWSSRFYDADDTAHAGKATEDRIVSAYTSDFRTFTKATDYIVIPRTPIIDLTILPLSDGEYIRFIKNETVLCVWSECSSGGLFGTWTKIGDGYVNPYVTEGPLAFHDNEVEGRIHLWLDEYGGDTRVICWLWYTFSRMEYRISAAGPRAGTEITLAAA</sequence>
<proteinExistence type="predicted"/>
<evidence type="ECO:0000313" key="1">
    <source>
        <dbReference type="EMBL" id="PBK80711.1"/>
    </source>
</evidence>
<dbReference type="PANTHER" id="PTHR43301">
    <property type="entry name" value="ARABINAN ENDO-1,5-ALPHA-L-ARABINOSIDASE"/>
    <property type="match status" value="1"/>
</dbReference>
<dbReference type="InterPro" id="IPR023296">
    <property type="entry name" value="Glyco_hydro_beta-prop_sf"/>
</dbReference>
<evidence type="ECO:0008006" key="3">
    <source>
        <dbReference type="Google" id="ProtNLM"/>
    </source>
</evidence>
<name>A0A2H3CCB3_ARMGA</name>
<dbReference type="OMA" id="YYLFWAS"/>
<gene>
    <name evidence="1" type="ORF">ARMGADRAFT_824157</name>
</gene>